<dbReference type="GO" id="GO:0016787">
    <property type="term" value="F:hydrolase activity"/>
    <property type="evidence" value="ECO:0007669"/>
    <property type="project" value="UniProtKB-KW"/>
</dbReference>
<evidence type="ECO:0000313" key="3">
    <source>
        <dbReference type="Proteomes" id="UP000070544"/>
    </source>
</evidence>
<dbReference type="CDD" id="cd23659">
    <property type="entry name" value="USP_At3g01520-like"/>
    <property type="match status" value="1"/>
</dbReference>
<dbReference type="PRINTS" id="PR01438">
    <property type="entry name" value="UNVRSLSTRESS"/>
</dbReference>
<sequence length="171" mass="18954">MSVVIIATDFTEASQHALDWSAQRLLKTGDKVILLHTVLPSPPTFDVDTTGVYVDDEDLRQKQLSSVEAESEIFLKKVKESVFHDDKGISVEVVTEVGDPGTVICSKVRTDRDFMLTITLTLPWHIKAKELKAALVVVGTHSKSNWQTLLLGSVSNYVLHHCESPVVMVKI</sequence>
<dbReference type="InterPro" id="IPR006016">
    <property type="entry name" value="UspA"/>
</dbReference>
<proteinExistence type="predicted"/>
<reference evidence="2 3" key="1">
    <citation type="journal article" date="2015" name="Genome Biol. Evol.">
        <title>Phylogenomic analyses indicate that early fungi evolved digesting cell walls of algal ancestors of land plants.</title>
        <authorList>
            <person name="Chang Y."/>
            <person name="Wang S."/>
            <person name="Sekimoto S."/>
            <person name="Aerts A.L."/>
            <person name="Choi C."/>
            <person name="Clum A."/>
            <person name="LaButti K.M."/>
            <person name="Lindquist E.A."/>
            <person name="Yee Ngan C."/>
            <person name="Ohm R.A."/>
            <person name="Salamov A.A."/>
            <person name="Grigoriev I.V."/>
            <person name="Spatafora J.W."/>
            <person name="Berbee M.L."/>
        </authorList>
    </citation>
    <scope>NUCLEOTIDE SEQUENCE [LARGE SCALE GENOMIC DNA]</scope>
    <source>
        <strain evidence="2 3">JEL478</strain>
    </source>
</reference>
<feature type="domain" description="UspA" evidence="1">
    <location>
        <begin position="4"/>
        <end position="106"/>
    </location>
</feature>
<dbReference type="PANTHER" id="PTHR31964">
    <property type="entry name" value="ADENINE NUCLEOTIDE ALPHA HYDROLASES-LIKE SUPERFAMILY PROTEIN"/>
    <property type="match status" value="1"/>
</dbReference>
<dbReference type="STRING" id="1344416.A0A139AZ18"/>
<dbReference type="InterPro" id="IPR014729">
    <property type="entry name" value="Rossmann-like_a/b/a_fold"/>
</dbReference>
<keyword evidence="2" id="KW-0378">Hydrolase</keyword>
<dbReference type="InterPro" id="IPR006015">
    <property type="entry name" value="Universal_stress_UspA"/>
</dbReference>
<protein>
    <submittedName>
        <fullName evidence="2">Adenine nucleotide alpha hydrolases-like protein</fullName>
    </submittedName>
</protein>
<dbReference type="PANTHER" id="PTHR31964:SF113">
    <property type="entry name" value="USPA DOMAIN-CONTAINING PROTEIN"/>
    <property type="match status" value="1"/>
</dbReference>
<keyword evidence="3" id="KW-1185">Reference proteome</keyword>
<dbReference type="Proteomes" id="UP000070544">
    <property type="component" value="Unassembled WGS sequence"/>
</dbReference>
<dbReference type="SUPFAM" id="SSF52402">
    <property type="entry name" value="Adenine nucleotide alpha hydrolases-like"/>
    <property type="match status" value="1"/>
</dbReference>
<dbReference type="Gene3D" id="3.40.50.620">
    <property type="entry name" value="HUPs"/>
    <property type="match status" value="1"/>
</dbReference>
<accession>A0A139AZ18</accession>
<dbReference type="EMBL" id="KQ965731">
    <property type="protein sequence ID" value="KXS21998.1"/>
    <property type="molecule type" value="Genomic_DNA"/>
</dbReference>
<dbReference type="AlphaFoldDB" id="A0A139AZ18"/>
<evidence type="ECO:0000313" key="2">
    <source>
        <dbReference type="EMBL" id="KXS21998.1"/>
    </source>
</evidence>
<evidence type="ECO:0000259" key="1">
    <source>
        <dbReference type="Pfam" id="PF00582"/>
    </source>
</evidence>
<organism evidence="2 3">
    <name type="scientific">Gonapodya prolifera (strain JEL478)</name>
    <name type="common">Monoblepharis prolifera</name>
    <dbReference type="NCBI Taxonomy" id="1344416"/>
    <lineage>
        <taxon>Eukaryota</taxon>
        <taxon>Fungi</taxon>
        <taxon>Fungi incertae sedis</taxon>
        <taxon>Chytridiomycota</taxon>
        <taxon>Chytridiomycota incertae sedis</taxon>
        <taxon>Monoblepharidomycetes</taxon>
        <taxon>Monoblepharidales</taxon>
        <taxon>Gonapodyaceae</taxon>
        <taxon>Gonapodya</taxon>
    </lineage>
</organism>
<gene>
    <name evidence="2" type="ORF">M427DRAFT_150405</name>
</gene>
<dbReference type="Pfam" id="PF00582">
    <property type="entry name" value="Usp"/>
    <property type="match status" value="2"/>
</dbReference>
<feature type="domain" description="UspA" evidence="1">
    <location>
        <begin position="128"/>
        <end position="170"/>
    </location>
</feature>
<name>A0A139AZ18_GONPJ</name>
<dbReference type="OrthoDB" id="843225at2759"/>